<keyword evidence="2" id="KW-1185">Reference proteome</keyword>
<sequence length="348" mass="40579">MEEVITEELIEQAISNPDNQSPADLTDKTVVYFDQKVWGEIRDAKVNADSDHTSLDELAQRSVNEADFVYPFSLENIIETSAASDVEFKADVYDMMMDLSRNHSIRNYPYVFDHEARSYICERHNLLPELDSKSYVFGKGTAHAAGEWKIESEKGVPEEVMDEFIKVIRDEEVNRRLLHARLTEDAPEVTPEHKREYEDRYREKVQEVGEELELEDLEERSLYLSDVFIDTLMPRVRGYCRDLGLNPLWPILYDPRQLSFEAFFRRFPAFYTYSTLHFAVDAHTDREPEFNDVLDISQLAVAAPYADIVVTEQFFAGMLHRFDVGDAFDTEIYQDVDAFRQFLEETLD</sequence>
<dbReference type="OrthoDB" id="271940at2157"/>
<protein>
    <submittedName>
        <fullName evidence="1">Uncharacterized protein</fullName>
    </submittedName>
</protein>
<organism evidence="1 2">
    <name type="scientific">Natronoarchaeum philippinense</name>
    <dbReference type="NCBI Taxonomy" id="558529"/>
    <lineage>
        <taxon>Archaea</taxon>
        <taxon>Methanobacteriati</taxon>
        <taxon>Methanobacteriota</taxon>
        <taxon>Stenosarchaea group</taxon>
        <taxon>Halobacteria</taxon>
        <taxon>Halobacteriales</taxon>
        <taxon>Natronoarchaeaceae</taxon>
    </lineage>
</organism>
<dbReference type="RefSeq" id="WP_097008595.1">
    <property type="nucleotide sequence ID" value="NZ_OBEJ01000002.1"/>
</dbReference>
<name>A0A285NS66_NATPI</name>
<dbReference type="AlphaFoldDB" id="A0A285NS66"/>
<reference evidence="2" key="1">
    <citation type="submission" date="2017-09" db="EMBL/GenBank/DDBJ databases">
        <authorList>
            <person name="Varghese N."/>
            <person name="Submissions S."/>
        </authorList>
    </citation>
    <scope>NUCLEOTIDE SEQUENCE [LARGE SCALE GENOMIC DNA]</scope>
    <source>
        <strain evidence="2">DSM 27208</strain>
    </source>
</reference>
<evidence type="ECO:0000313" key="1">
    <source>
        <dbReference type="EMBL" id="SNZ12350.1"/>
    </source>
</evidence>
<evidence type="ECO:0000313" key="2">
    <source>
        <dbReference type="Proteomes" id="UP000219453"/>
    </source>
</evidence>
<gene>
    <name evidence="1" type="ORF">SAMN06269185_1642</name>
</gene>
<dbReference type="Proteomes" id="UP000219453">
    <property type="component" value="Unassembled WGS sequence"/>
</dbReference>
<proteinExistence type="predicted"/>
<dbReference type="EMBL" id="OBEJ01000002">
    <property type="protein sequence ID" value="SNZ12350.1"/>
    <property type="molecule type" value="Genomic_DNA"/>
</dbReference>
<accession>A0A285NS66</accession>